<name>A0A8T8LK37_9EURY</name>
<dbReference type="Gene3D" id="1.10.3720.10">
    <property type="entry name" value="MetI-like"/>
    <property type="match status" value="2"/>
</dbReference>
<comment type="subcellular location">
    <subcellularLocation>
        <location evidence="1">Cell inner membrane</location>
        <topology evidence="1">Multi-pass membrane protein</topology>
    </subcellularLocation>
    <subcellularLocation>
        <location evidence="8">Cell membrane</location>
        <topology evidence="8">Multi-pass membrane protein</topology>
    </subcellularLocation>
</comment>
<evidence type="ECO:0000256" key="5">
    <source>
        <dbReference type="ARBA" id="ARBA00022692"/>
    </source>
</evidence>
<keyword evidence="4" id="KW-0997">Cell inner membrane</keyword>
<keyword evidence="6 8" id="KW-1133">Transmembrane helix</keyword>
<dbReference type="GO" id="GO:0005886">
    <property type="term" value="C:plasma membrane"/>
    <property type="evidence" value="ECO:0007669"/>
    <property type="project" value="UniProtKB-SubCell"/>
</dbReference>
<evidence type="ECO:0000256" key="2">
    <source>
        <dbReference type="ARBA" id="ARBA00022448"/>
    </source>
</evidence>
<dbReference type="OrthoDB" id="11163at2157"/>
<feature type="transmembrane region" description="Helical" evidence="8">
    <location>
        <begin position="234"/>
        <end position="256"/>
    </location>
</feature>
<proteinExistence type="inferred from homology"/>
<feature type="transmembrane region" description="Helical" evidence="8">
    <location>
        <begin position="460"/>
        <end position="478"/>
    </location>
</feature>
<feature type="transmembrane region" description="Helical" evidence="8">
    <location>
        <begin position="284"/>
        <end position="302"/>
    </location>
</feature>
<dbReference type="KEGG" id="hss:J7656_11250"/>
<feature type="transmembrane region" description="Helical" evidence="8">
    <location>
        <begin position="522"/>
        <end position="543"/>
    </location>
</feature>
<evidence type="ECO:0000313" key="10">
    <source>
        <dbReference type="EMBL" id="QUO47154.1"/>
    </source>
</evidence>
<keyword evidence="3" id="KW-1003">Cell membrane</keyword>
<dbReference type="EMBL" id="CP073695">
    <property type="protein sequence ID" value="QUO47154.1"/>
    <property type="molecule type" value="Genomic_DNA"/>
</dbReference>
<dbReference type="PANTHER" id="PTHR43357">
    <property type="entry name" value="INNER MEMBRANE ABC TRANSPORTER PERMEASE PROTEIN YDCV"/>
    <property type="match status" value="1"/>
</dbReference>
<feature type="transmembrane region" description="Helical" evidence="8">
    <location>
        <begin position="175"/>
        <end position="196"/>
    </location>
</feature>
<feature type="transmembrane region" description="Helical" evidence="8">
    <location>
        <begin position="35"/>
        <end position="57"/>
    </location>
</feature>
<dbReference type="RefSeq" id="WP_017342785.1">
    <property type="nucleotide sequence ID" value="NZ_CP073695.1"/>
</dbReference>
<feature type="transmembrane region" description="Helical" evidence="8">
    <location>
        <begin position="425"/>
        <end position="448"/>
    </location>
</feature>
<dbReference type="GeneID" id="64828124"/>
<accession>A0A8T8LK37</accession>
<dbReference type="SUPFAM" id="SSF161098">
    <property type="entry name" value="MetI-like"/>
    <property type="match status" value="2"/>
</dbReference>
<evidence type="ECO:0000256" key="7">
    <source>
        <dbReference type="ARBA" id="ARBA00023136"/>
    </source>
</evidence>
<feature type="domain" description="ABC transmembrane type-1" evidence="9">
    <location>
        <begin position="389"/>
        <end position="583"/>
    </location>
</feature>
<gene>
    <name evidence="10" type="ORF">J7656_11250</name>
</gene>
<protein>
    <submittedName>
        <fullName evidence="10">Iron ABC transporter permease</fullName>
    </submittedName>
</protein>
<dbReference type="InterPro" id="IPR000515">
    <property type="entry name" value="MetI-like"/>
</dbReference>
<dbReference type="InterPro" id="IPR035906">
    <property type="entry name" value="MetI-like_sf"/>
</dbReference>
<evidence type="ECO:0000256" key="8">
    <source>
        <dbReference type="RuleBase" id="RU363032"/>
    </source>
</evidence>
<evidence type="ECO:0000313" key="11">
    <source>
        <dbReference type="Proteomes" id="UP000679341"/>
    </source>
</evidence>
<keyword evidence="5 8" id="KW-0812">Transmembrane</keyword>
<evidence type="ECO:0000256" key="6">
    <source>
        <dbReference type="ARBA" id="ARBA00022989"/>
    </source>
</evidence>
<dbReference type="AlphaFoldDB" id="A0A8T8LK37"/>
<reference evidence="10 11" key="1">
    <citation type="submission" date="2021-03" db="EMBL/GenBank/DDBJ databases">
        <title>Halorubrum sodomense MBLA0099, Whole genome shotgun sequencing.</title>
        <authorList>
            <person name="Seo M.-J."/>
            <person name="Cho E.-S."/>
            <person name="Hwang C.Y."/>
        </authorList>
    </citation>
    <scope>NUCLEOTIDE SEQUENCE [LARGE SCALE GENOMIC DNA]</scope>
    <source>
        <strain evidence="10 11">MBLA0099</strain>
    </source>
</reference>
<dbReference type="CDD" id="cd06261">
    <property type="entry name" value="TM_PBP2"/>
    <property type="match status" value="2"/>
</dbReference>
<feature type="transmembrane region" description="Helical" evidence="8">
    <location>
        <begin position="393"/>
        <end position="413"/>
    </location>
</feature>
<keyword evidence="11" id="KW-1185">Reference proteome</keyword>
<evidence type="ECO:0000256" key="1">
    <source>
        <dbReference type="ARBA" id="ARBA00004429"/>
    </source>
</evidence>
<feature type="transmembrane region" description="Helical" evidence="8">
    <location>
        <begin position="563"/>
        <end position="585"/>
    </location>
</feature>
<feature type="transmembrane region" description="Helical" evidence="8">
    <location>
        <begin position="336"/>
        <end position="358"/>
    </location>
</feature>
<dbReference type="PROSITE" id="PS50928">
    <property type="entry name" value="ABC_TM1"/>
    <property type="match status" value="2"/>
</dbReference>
<dbReference type="Pfam" id="PF00528">
    <property type="entry name" value="BPD_transp_1"/>
    <property type="match status" value="2"/>
</dbReference>
<evidence type="ECO:0000256" key="3">
    <source>
        <dbReference type="ARBA" id="ARBA00022475"/>
    </source>
</evidence>
<keyword evidence="7 8" id="KW-0472">Membrane</keyword>
<keyword evidence="2 8" id="KW-0813">Transport</keyword>
<feature type="transmembrane region" description="Helical" evidence="8">
    <location>
        <begin position="91"/>
        <end position="118"/>
    </location>
</feature>
<dbReference type="GO" id="GO:0055085">
    <property type="term" value="P:transmembrane transport"/>
    <property type="evidence" value="ECO:0007669"/>
    <property type="project" value="InterPro"/>
</dbReference>
<evidence type="ECO:0000259" key="9">
    <source>
        <dbReference type="PROSITE" id="PS50928"/>
    </source>
</evidence>
<dbReference type="PANTHER" id="PTHR43357:SF4">
    <property type="entry name" value="INNER MEMBRANE ABC TRANSPORTER PERMEASE PROTEIN YDCV"/>
    <property type="match status" value="1"/>
</dbReference>
<dbReference type="Proteomes" id="UP000679341">
    <property type="component" value="Chromosome"/>
</dbReference>
<evidence type="ECO:0000256" key="4">
    <source>
        <dbReference type="ARBA" id="ARBA00022519"/>
    </source>
</evidence>
<feature type="domain" description="ABC transmembrane type-1" evidence="9">
    <location>
        <begin position="92"/>
        <end position="302"/>
    </location>
</feature>
<organism evidence="10 11">
    <name type="scientific">Halorubrum ruber</name>
    <dbReference type="NCBI Taxonomy" id="2982524"/>
    <lineage>
        <taxon>Archaea</taxon>
        <taxon>Methanobacteriati</taxon>
        <taxon>Methanobacteriota</taxon>
        <taxon>Stenosarchaea group</taxon>
        <taxon>Halobacteria</taxon>
        <taxon>Halobacteriales</taxon>
        <taxon>Haloferacaceae</taxon>
        <taxon>Halorubrum</taxon>
    </lineage>
</organism>
<feature type="transmembrane region" description="Helical" evidence="8">
    <location>
        <begin position="130"/>
        <end position="148"/>
    </location>
</feature>
<comment type="similarity">
    <text evidence="8">Belongs to the binding-protein-dependent transport system permease family.</text>
</comment>
<sequence>MSSERSRAEAVAARLGSLPDRLGAYCAGRELPKRLVLGGIVLAVALLTVVPLVFLLWTSLWSGYPGEFAGEVTLDNFAAVYLGDFFPIVELVINSLTIAVGMTATGMAFGLGAAWLFVRTDLPTKGKMELVLLSCQAIPGYMYAIMYVTTYGSENGLVTAAVEAIVGVEQLPIDIYSPLGIAFVAGINVVPTFYLLTVPALQNMDPVLEEVSRIHGASMLETIRSISFPLIKPAILSATIVIFLYGLGEFAVVSILGTQNGFDVFSTAILSAINGRFPPGYGEAAALSCLLLVAMLVFVWYYRRVTARKESFMTFTGRRHRSHVWSLGRWRWPLAVGLWGGLFLVWVFPILVLLVVSVHETWYGRLDPAALTLDNYYVAVTDPNIQQAFTNSLLVAVGGATLGTVLVVGTAYYTERTDGRFRGVVDFLTLTPLAVPGIIIGAGLLFTFLWVGKIHPVVDLYGTLAIIIVGCVVVFLPVSSRIAVGNIVQIHSDLEEAARISGATWFGQMREIFLPLFKNTTVVIWFFLAMHVIQLLSIPLITYTSDTVVIPVRLYQLYMYEPGIALVAAISSIFVLLTVGSLLGLRRVGVTFYELGER</sequence>